<sequence>MSRSVLLDLLSEYNTVDIAEQEMLRETIAFVKAHENCFSRELLVGHVTGSAWIVNPERTHALLMHHKKLNRWFQPGGHCDGDPDVQAVAAKEALEETGLDVSPLSSAVLDVDVHVIPERKDVPEHKHYDVRFLFSAKMDREQLAHNEESNEVRWIALENVHLFNDSESIGRLVKKVIGV</sequence>
<dbReference type="Gene3D" id="3.90.79.10">
    <property type="entry name" value="Nucleoside Triphosphate Pyrophosphohydrolase"/>
    <property type="match status" value="1"/>
</dbReference>
<dbReference type="InterPro" id="IPR000086">
    <property type="entry name" value="NUDIX_hydrolase_dom"/>
</dbReference>
<organism evidence="2 3">
    <name type="scientific">Terrimonas ginsenosidimutans</name>
    <dbReference type="NCBI Taxonomy" id="2908004"/>
    <lineage>
        <taxon>Bacteria</taxon>
        <taxon>Pseudomonadati</taxon>
        <taxon>Bacteroidota</taxon>
        <taxon>Chitinophagia</taxon>
        <taxon>Chitinophagales</taxon>
        <taxon>Chitinophagaceae</taxon>
        <taxon>Terrimonas</taxon>
    </lineage>
</organism>
<protein>
    <submittedName>
        <fullName evidence="2">NUDIX hydrolase</fullName>
    </submittedName>
</protein>
<dbReference type="EMBL" id="JAKLTR010000015">
    <property type="protein sequence ID" value="MCG2616821.1"/>
    <property type="molecule type" value="Genomic_DNA"/>
</dbReference>
<dbReference type="InterPro" id="IPR015797">
    <property type="entry name" value="NUDIX_hydrolase-like_dom_sf"/>
</dbReference>
<keyword evidence="3" id="KW-1185">Reference proteome</keyword>
<dbReference type="Proteomes" id="UP001165367">
    <property type="component" value="Unassembled WGS sequence"/>
</dbReference>
<dbReference type="CDD" id="cd03674">
    <property type="entry name" value="NUDIX_Hydrolase"/>
    <property type="match status" value="1"/>
</dbReference>
<gene>
    <name evidence="2" type="ORF">LZZ85_21170</name>
</gene>
<evidence type="ECO:0000259" key="1">
    <source>
        <dbReference type="PROSITE" id="PS51462"/>
    </source>
</evidence>
<name>A0ABS9KWU8_9BACT</name>
<evidence type="ECO:0000313" key="2">
    <source>
        <dbReference type="EMBL" id="MCG2616821.1"/>
    </source>
</evidence>
<evidence type="ECO:0000313" key="3">
    <source>
        <dbReference type="Proteomes" id="UP001165367"/>
    </source>
</evidence>
<reference evidence="2" key="1">
    <citation type="submission" date="2022-01" db="EMBL/GenBank/DDBJ databases">
        <authorList>
            <person name="Jo J.-H."/>
            <person name="Im W.-T."/>
        </authorList>
    </citation>
    <scope>NUCLEOTIDE SEQUENCE</scope>
    <source>
        <strain evidence="2">NA20</strain>
    </source>
</reference>
<proteinExistence type="predicted"/>
<dbReference type="Pfam" id="PF00293">
    <property type="entry name" value="NUDIX"/>
    <property type="match status" value="1"/>
</dbReference>
<dbReference type="PANTHER" id="PTHR43736">
    <property type="entry name" value="ADP-RIBOSE PYROPHOSPHATASE"/>
    <property type="match status" value="1"/>
</dbReference>
<feature type="domain" description="Nudix hydrolase" evidence="1">
    <location>
        <begin position="44"/>
        <end position="177"/>
    </location>
</feature>
<dbReference type="PROSITE" id="PS51462">
    <property type="entry name" value="NUDIX"/>
    <property type="match status" value="1"/>
</dbReference>
<keyword evidence="2" id="KW-0378">Hydrolase</keyword>
<dbReference type="SUPFAM" id="SSF55811">
    <property type="entry name" value="Nudix"/>
    <property type="match status" value="1"/>
</dbReference>
<comment type="caution">
    <text evidence="2">The sequence shown here is derived from an EMBL/GenBank/DDBJ whole genome shotgun (WGS) entry which is preliminary data.</text>
</comment>
<accession>A0ABS9KWU8</accession>
<dbReference type="GO" id="GO:0016787">
    <property type="term" value="F:hydrolase activity"/>
    <property type="evidence" value="ECO:0007669"/>
    <property type="project" value="UniProtKB-KW"/>
</dbReference>
<dbReference type="RefSeq" id="WP_237875358.1">
    <property type="nucleotide sequence ID" value="NZ_JAKLTR010000015.1"/>
</dbReference>
<dbReference type="PANTHER" id="PTHR43736:SF1">
    <property type="entry name" value="DIHYDRONEOPTERIN TRIPHOSPHATE DIPHOSPHATASE"/>
    <property type="match status" value="1"/>
</dbReference>